<feature type="transmembrane region" description="Helical" evidence="5">
    <location>
        <begin position="124"/>
        <end position="146"/>
    </location>
</feature>
<dbReference type="PROSITE" id="PS50850">
    <property type="entry name" value="MFS"/>
    <property type="match status" value="1"/>
</dbReference>
<accession>A0ABW1NE64</accession>
<evidence type="ECO:0000259" key="6">
    <source>
        <dbReference type="PROSITE" id="PS50850"/>
    </source>
</evidence>
<feature type="domain" description="Major facilitator superfamily (MFS) profile" evidence="6">
    <location>
        <begin position="33"/>
        <end position="419"/>
    </location>
</feature>
<dbReference type="Proteomes" id="UP001596137">
    <property type="component" value="Unassembled WGS sequence"/>
</dbReference>
<dbReference type="PROSITE" id="PS00217">
    <property type="entry name" value="SUGAR_TRANSPORT_2"/>
    <property type="match status" value="1"/>
</dbReference>
<evidence type="ECO:0000256" key="1">
    <source>
        <dbReference type="ARBA" id="ARBA00004651"/>
    </source>
</evidence>
<feature type="transmembrane region" description="Helical" evidence="5">
    <location>
        <begin position="227"/>
        <end position="250"/>
    </location>
</feature>
<feature type="transmembrane region" description="Helical" evidence="5">
    <location>
        <begin position="98"/>
        <end position="118"/>
    </location>
</feature>
<organism evidence="7 8">
    <name type="scientific">Sphaerisporangium aureirubrum</name>
    <dbReference type="NCBI Taxonomy" id="1544736"/>
    <lineage>
        <taxon>Bacteria</taxon>
        <taxon>Bacillati</taxon>
        <taxon>Actinomycetota</taxon>
        <taxon>Actinomycetes</taxon>
        <taxon>Streptosporangiales</taxon>
        <taxon>Streptosporangiaceae</taxon>
        <taxon>Sphaerisporangium</taxon>
    </lineage>
</organism>
<dbReference type="Gene3D" id="1.20.1250.20">
    <property type="entry name" value="MFS general substrate transporter like domains"/>
    <property type="match status" value="2"/>
</dbReference>
<comment type="caution">
    <text evidence="7">The sequence shown here is derived from an EMBL/GenBank/DDBJ whole genome shotgun (WGS) entry which is preliminary data.</text>
</comment>
<dbReference type="InterPro" id="IPR005829">
    <property type="entry name" value="Sugar_transporter_CS"/>
</dbReference>
<evidence type="ECO:0000256" key="4">
    <source>
        <dbReference type="ARBA" id="ARBA00023136"/>
    </source>
</evidence>
<keyword evidence="3 5" id="KW-1133">Transmembrane helix</keyword>
<sequence>MTTSSTPQPAITEDRGPRAFAWYTTLGKEGQKAFKGAFLGFSLDSYDFWVLPLGLVAIAATFGLGTAETGLLATATLVCSAVGGIIAGVLADRIGRANTLMITVVTYAVFTALCGLAPNYEILLVFRALQGVGFGGEWAAGAILVAEYATSRHRGRAVAVIQSSWAVGWGVAVVAYTLVFQLVDQDLAWRVLFWTGALPALLAIWVRRNVVDAPEHAERRRRAGHASLFAIFGDGLGRTTFFATMLATGVQGGYYTLATWVPTYLKSERGLTVIGTGGYLAFLITGAFIGYLTGGHFTDRIGRRATFAVFAVLSGSLIVLYTQLPADANTYVMFLGFPLGFCSSAIFSGFGAYLAELYPGHIRGSGQGFTYNVGRGLGAFFPAIIGYLATSYRVGGAMAFGALAYGLAVIALLGLPETRARDLS</sequence>
<dbReference type="InterPro" id="IPR036259">
    <property type="entry name" value="MFS_trans_sf"/>
</dbReference>
<gene>
    <name evidence="7" type="ORF">ACFP1K_08440</name>
</gene>
<feature type="transmembrane region" description="Helical" evidence="5">
    <location>
        <begin position="395"/>
        <end position="415"/>
    </location>
</feature>
<keyword evidence="4 5" id="KW-0472">Membrane</keyword>
<evidence type="ECO:0000256" key="3">
    <source>
        <dbReference type="ARBA" id="ARBA00022989"/>
    </source>
</evidence>
<proteinExistence type="predicted"/>
<protein>
    <submittedName>
        <fullName evidence="7">MFS transporter</fullName>
    </submittedName>
</protein>
<feature type="transmembrane region" description="Helical" evidence="5">
    <location>
        <begin position="158"/>
        <end position="181"/>
    </location>
</feature>
<dbReference type="PANTHER" id="PTHR23508">
    <property type="entry name" value="CARBOXYLIC ACID TRANSPORTER PROTEIN HOMOLOG"/>
    <property type="match status" value="1"/>
</dbReference>
<dbReference type="RefSeq" id="WP_380748732.1">
    <property type="nucleotide sequence ID" value="NZ_JBHSRF010000008.1"/>
</dbReference>
<dbReference type="EMBL" id="JBHSRF010000008">
    <property type="protein sequence ID" value="MFC6081183.1"/>
    <property type="molecule type" value="Genomic_DNA"/>
</dbReference>
<feature type="transmembrane region" description="Helical" evidence="5">
    <location>
        <begin position="369"/>
        <end position="389"/>
    </location>
</feature>
<dbReference type="CDD" id="cd17371">
    <property type="entry name" value="MFS_MucK"/>
    <property type="match status" value="1"/>
</dbReference>
<evidence type="ECO:0000313" key="8">
    <source>
        <dbReference type="Proteomes" id="UP001596137"/>
    </source>
</evidence>
<evidence type="ECO:0000256" key="5">
    <source>
        <dbReference type="SAM" id="Phobius"/>
    </source>
</evidence>
<dbReference type="InterPro" id="IPR020846">
    <property type="entry name" value="MFS_dom"/>
</dbReference>
<dbReference type="PANTHER" id="PTHR23508:SF10">
    <property type="entry name" value="CARBOXYLIC ACID TRANSPORTER PROTEIN HOMOLOG"/>
    <property type="match status" value="1"/>
</dbReference>
<reference evidence="8" key="1">
    <citation type="journal article" date="2019" name="Int. J. Syst. Evol. Microbiol.">
        <title>The Global Catalogue of Microorganisms (GCM) 10K type strain sequencing project: providing services to taxonomists for standard genome sequencing and annotation.</title>
        <authorList>
            <consortium name="The Broad Institute Genomics Platform"/>
            <consortium name="The Broad Institute Genome Sequencing Center for Infectious Disease"/>
            <person name="Wu L."/>
            <person name="Ma J."/>
        </authorList>
    </citation>
    <scope>NUCLEOTIDE SEQUENCE [LARGE SCALE GENOMIC DNA]</scope>
    <source>
        <strain evidence="8">JCM 30346</strain>
    </source>
</reference>
<feature type="transmembrane region" description="Helical" evidence="5">
    <location>
        <begin position="71"/>
        <end position="91"/>
    </location>
</feature>
<feature type="transmembrane region" description="Helical" evidence="5">
    <location>
        <begin position="270"/>
        <end position="293"/>
    </location>
</feature>
<keyword evidence="8" id="KW-1185">Reference proteome</keyword>
<feature type="transmembrane region" description="Helical" evidence="5">
    <location>
        <begin position="305"/>
        <end position="324"/>
    </location>
</feature>
<dbReference type="Pfam" id="PF07690">
    <property type="entry name" value="MFS_1"/>
    <property type="match status" value="1"/>
</dbReference>
<dbReference type="InterPro" id="IPR011701">
    <property type="entry name" value="MFS"/>
</dbReference>
<feature type="transmembrane region" description="Helical" evidence="5">
    <location>
        <begin position="187"/>
        <end position="206"/>
    </location>
</feature>
<name>A0ABW1NE64_9ACTN</name>
<evidence type="ECO:0000313" key="7">
    <source>
        <dbReference type="EMBL" id="MFC6081183.1"/>
    </source>
</evidence>
<feature type="transmembrane region" description="Helical" evidence="5">
    <location>
        <begin position="48"/>
        <end position="65"/>
    </location>
</feature>
<keyword evidence="2 5" id="KW-0812">Transmembrane</keyword>
<dbReference type="SUPFAM" id="SSF103473">
    <property type="entry name" value="MFS general substrate transporter"/>
    <property type="match status" value="1"/>
</dbReference>
<comment type="subcellular location">
    <subcellularLocation>
        <location evidence="1">Cell membrane</location>
        <topology evidence="1">Multi-pass membrane protein</topology>
    </subcellularLocation>
</comment>
<evidence type="ECO:0000256" key="2">
    <source>
        <dbReference type="ARBA" id="ARBA00022692"/>
    </source>
</evidence>
<feature type="transmembrane region" description="Helical" evidence="5">
    <location>
        <begin position="330"/>
        <end position="357"/>
    </location>
</feature>